<name>A0A8S1MA44_PARPR</name>
<protein>
    <submittedName>
        <fullName evidence="1">Uncharacterized protein</fullName>
    </submittedName>
</protein>
<evidence type="ECO:0000313" key="1">
    <source>
        <dbReference type="EMBL" id="CAD8073456.1"/>
    </source>
</evidence>
<organism evidence="1 2">
    <name type="scientific">Paramecium primaurelia</name>
    <dbReference type="NCBI Taxonomy" id="5886"/>
    <lineage>
        <taxon>Eukaryota</taxon>
        <taxon>Sar</taxon>
        <taxon>Alveolata</taxon>
        <taxon>Ciliophora</taxon>
        <taxon>Intramacronucleata</taxon>
        <taxon>Oligohymenophorea</taxon>
        <taxon>Peniculida</taxon>
        <taxon>Parameciidae</taxon>
        <taxon>Paramecium</taxon>
    </lineage>
</organism>
<dbReference type="AlphaFoldDB" id="A0A8S1MA44"/>
<dbReference type="EMBL" id="CAJJDM010000051">
    <property type="protein sequence ID" value="CAD8073456.1"/>
    <property type="molecule type" value="Genomic_DNA"/>
</dbReference>
<proteinExistence type="predicted"/>
<reference evidence="1" key="1">
    <citation type="submission" date="2021-01" db="EMBL/GenBank/DDBJ databases">
        <authorList>
            <consortium name="Genoscope - CEA"/>
            <person name="William W."/>
        </authorList>
    </citation>
    <scope>NUCLEOTIDE SEQUENCE</scope>
</reference>
<accession>A0A8S1MA44</accession>
<keyword evidence="2" id="KW-1185">Reference proteome</keyword>
<evidence type="ECO:0000313" key="2">
    <source>
        <dbReference type="Proteomes" id="UP000688137"/>
    </source>
</evidence>
<gene>
    <name evidence="1" type="ORF">PPRIM_AZ9-3.1.T0510043</name>
</gene>
<sequence length="72" mass="8341">MNCLLLRTHSKFILIIKYLELQNNKQQIKLSQVDNIVETINFHALKYEISGIVQINPHQSSSQLMEIEEGDS</sequence>
<dbReference type="Proteomes" id="UP000688137">
    <property type="component" value="Unassembled WGS sequence"/>
</dbReference>
<comment type="caution">
    <text evidence="1">The sequence shown here is derived from an EMBL/GenBank/DDBJ whole genome shotgun (WGS) entry which is preliminary data.</text>
</comment>